<name>A0ABR9KUB2_9ACTN</name>
<evidence type="ECO:0000313" key="1">
    <source>
        <dbReference type="EMBL" id="MBE1565183.1"/>
    </source>
</evidence>
<gene>
    <name evidence="1" type="ORF">H4W81_007962</name>
</gene>
<organism evidence="1 2">
    <name type="scientific">Nonomuraea africana</name>
    <dbReference type="NCBI Taxonomy" id="46171"/>
    <lineage>
        <taxon>Bacteria</taxon>
        <taxon>Bacillati</taxon>
        <taxon>Actinomycetota</taxon>
        <taxon>Actinomycetes</taxon>
        <taxon>Streptosporangiales</taxon>
        <taxon>Streptosporangiaceae</taxon>
        <taxon>Nonomuraea</taxon>
    </lineage>
</organism>
<protein>
    <recommendedName>
        <fullName evidence="3">2'-5' RNA ligase family protein</fullName>
    </recommendedName>
</protein>
<dbReference type="EMBL" id="JADBEF010000001">
    <property type="protein sequence ID" value="MBE1565183.1"/>
    <property type="molecule type" value="Genomic_DNA"/>
</dbReference>
<proteinExistence type="predicted"/>
<dbReference type="Proteomes" id="UP000661607">
    <property type="component" value="Unassembled WGS sequence"/>
</dbReference>
<sequence length="216" mass="23116">MSRFMDFCAAGRAALLEGRATFDRPPVEGATRWGAAAVLRPEGEVLDRLAELAAEAGPVVGAGHWVHDRAALHLTLRSLEPYRQVVRERGDYGAALAAAAEGLPPVRVELRGVAAHRGGMLVWGAPADVTLVTLQKRFAHELGAASAFESWERDIWYVSVVHFAAPVAAPEEIVAWCGERVGLRVGLAELTRAEIVQFAHTGAGMRLVPLEGVTLG</sequence>
<accession>A0ABR9KUB2</accession>
<dbReference type="SUPFAM" id="SSF55144">
    <property type="entry name" value="LigT-like"/>
    <property type="match status" value="1"/>
</dbReference>
<comment type="caution">
    <text evidence="1">The sequence shown here is derived from an EMBL/GenBank/DDBJ whole genome shotgun (WGS) entry which is preliminary data.</text>
</comment>
<evidence type="ECO:0000313" key="2">
    <source>
        <dbReference type="Proteomes" id="UP000661607"/>
    </source>
</evidence>
<dbReference type="Gene3D" id="3.90.1140.10">
    <property type="entry name" value="Cyclic phosphodiesterase"/>
    <property type="match status" value="1"/>
</dbReference>
<reference evidence="1 2" key="1">
    <citation type="submission" date="2020-10" db="EMBL/GenBank/DDBJ databases">
        <title>Sequencing the genomes of 1000 actinobacteria strains.</title>
        <authorList>
            <person name="Klenk H.-P."/>
        </authorList>
    </citation>
    <scope>NUCLEOTIDE SEQUENCE [LARGE SCALE GENOMIC DNA]</scope>
    <source>
        <strain evidence="1 2">DSM 43748</strain>
    </source>
</reference>
<dbReference type="InterPro" id="IPR009097">
    <property type="entry name" value="Cyclic_Pdiesterase"/>
</dbReference>
<evidence type="ECO:0008006" key="3">
    <source>
        <dbReference type="Google" id="ProtNLM"/>
    </source>
</evidence>
<dbReference type="RefSeq" id="WP_192779438.1">
    <property type="nucleotide sequence ID" value="NZ_BAAASY010000005.1"/>
</dbReference>
<keyword evidence="2" id="KW-1185">Reference proteome</keyword>